<dbReference type="HOGENOM" id="CLU_047435_1_0_1"/>
<dbReference type="InParanoid" id="A0A0C3DBK5"/>
<gene>
    <name evidence="1" type="ORF">OIDMADRAFT_23484</name>
</gene>
<dbReference type="EMBL" id="KN832870">
    <property type="protein sequence ID" value="KIN08714.1"/>
    <property type="molecule type" value="Genomic_DNA"/>
</dbReference>
<keyword evidence="2" id="KW-1185">Reference proteome</keyword>
<dbReference type="PANTHER" id="PTHR36142:SF2">
    <property type="entry name" value="METALLO-HYDROLASE_OXIDOREDUCTASE SUPERFAMILY PROTEIN"/>
    <property type="match status" value="1"/>
</dbReference>
<dbReference type="PANTHER" id="PTHR36142">
    <property type="entry name" value="METALLO-HYDROLASE/OXIDOREDUCTASE SUPERFAMILY PROTEIN"/>
    <property type="match status" value="1"/>
</dbReference>
<organism evidence="1 2">
    <name type="scientific">Oidiodendron maius (strain Zn)</name>
    <dbReference type="NCBI Taxonomy" id="913774"/>
    <lineage>
        <taxon>Eukaryota</taxon>
        <taxon>Fungi</taxon>
        <taxon>Dikarya</taxon>
        <taxon>Ascomycota</taxon>
        <taxon>Pezizomycotina</taxon>
        <taxon>Leotiomycetes</taxon>
        <taxon>Leotiomycetes incertae sedis</taxon>
        <taxon>Myxotrichaceae</taxon>
        <taxon>Oidiodendron</taxon>
    </lineage>
</organism>
<reference evidence="1 2" key="1">
    <citation type="submission" date="2014-04" db="EMBL/GenBank/DDBJ databases">
        <authorList>
            <consortium name="DOE Joint Genome Institute"/>
            <person name="Kuo A."/>
            <person name="Martino E."/>
            <person name="Perotto S."/>
            <person name="Kohler A."/>
            <person name="Nagy L.G."/>
            <person name="Floudas D."/>
            <person name="Copeland A."/>
            <person name="Barry K.W."/>
            <person name="Cichocki N."/>
            <person name="Veneault-Fourrey C."/>
            <person name="LaButti K."/>
            <person name="Lindquist E.A."/>
            <person name="Lipzen A."/>
            <person name="Lundell T."/>
            <person name="Morin E."/>
            <person name="Murat C."/>
            <person name="Sun H."/>
            <person name="Tunlid A."/>
            <person name="Henrissat B."/>
            <person name="Grigoriev I.V."/>
            <person name="Hibbett D.S."/>
            <person name="Martin F."/>
            <person name="Nordberg H.P."/>
            <person name="Cantor M.N."/>
            <person name="Hua S.X."/>
        </authorList>
    </citation>
    <scope>NUCLEOTIDE SEQUENCE [LARGE SCALE GENOMIC DNA]</scope>
    <source>
        <strain evidence="1 2">Zn</strain>
    </source>
</reference>
<dbReference type="OrthoDB" id="9971601at2759"/>
<evidence type="ECO:0000313" key="2">
    <source>
        <dbReference type="Proteomes" id="UP000054321"/>
    </source>
</evidence>
<evidence type="ECO:0000313" key="1">
    <source>
        <dbReference type="EMBL" id="KIN08714.1"/>
    </source>
</evidence>
<dbReference type="Proteomes" id="UP000054321">
    <property type="component" value="Unassembled WGS sequence"/>
</dbReference>
<dbReference type="InterPro" id="IPR036866">
    <property type="entry name" value="RibonucZ/Hydroxyglut_hydro"/>
</dbReference>
<proteinExistence type="predicted"/>
<accession>A0A0C3DBK5</accession>
<reference evidence="2" key="2">
    <citation type="submission" date="2015-01" db="EMBL/GenBank/DDBJ databases">
        <title>Evolutionary Origins and Diversification of the Mycorrhizal Mutualists.</title>
        <authorList>
            <consortium name="DOE Joint Genome Institute"/>
            <consortium name="Mycorrhizal Genomics Consortium"/>
            <person name="Kohler A."/>
            <person name="Kuo A."/>
            <person name="Nagy L.G."/>
            <person name="Floudas D."/>
            <person name="Copeland A."/>
            <person name="Barry K.W."/>
            <person name="Cichocki N."/>
            <person name="Veneault-Fourrey C."/>
            <person name="LaButti K."/>
            <person name="Lindquist E.A."/>
            <person name="Lipzen A."/>
            <person name="Lundell T."/>
            <person name="Morin E."/>
            <person name="Murat C."/>
            <person name="Riley R."/>
            <person name="Ohm R."/>
            <person name="Sun H."/>
            <person name="Tunlid A."/>
            <person name="Henrissat B."/>
            <person name="Grigoriev I.V."/>
            <person name="Hibbett D.S."/>
            <person name="Martin F."/>
        </authorList>
    </citation>
    <scope>NUCLEOTIDE SEQUENCE [LARGE SCALE GENOMIC DNA]</scope>
    <source>
        <strain evidence="2">Zn</strain>
    </source>
</reference>
<dbReference type="Gene3D" id="3.60.15.10">
    <property type="entry name" value="Ribonuclease Z/Hydroxyacylglutathione hydrolase-like"/>
    <property type="match status" value="1"/>
</dbReference>
<name>A0A0C3DBK5_OIDMZ</name>
<dbReference type="AlphaFoldDB" id="A0A0C3DBK5"/>
<sequence>MAVTKRQSYLRTLISSTAPRRPFLTHLSADNSWLLSVPIPSADPKYGQGKKYFHVLLDAWLTPSNTAIASAPWFQVQSHIETPSCQSIADVLDLITDIEIAAGSNGDIKAQIDAAVAGHMAADHMNPETLKQVDPSVPLFAVASAMTTARSWKHFENVVQIPDFSREDESIDWRTASSTEAPHLPPWLAVWRIPPRSEFPGLHWGICIVFDVDGSEQAECVIQVPHGLDIDDAAMVKKTSPSIKTLALLHTTKESFFYGWGVANMGAGHGIQVAKAVGAKYWLATHDELVSTTGLNAWFLKDVPRDGEEVLKLEKENGEAEGMEFVTIGNGNSFVLEL</sequence>
<protein>
    <submittedName>
        <fullName evidence="1">Uncharacterized protein</fullName>
    </submittedName>
</protein>